<dbReference type="EMBL" id="VSSS01000078">
    <property type="protein sequence ID" value="TYL86703.1"/>
    <property type="molecule type" value="Genomic_DNA"/>
</dbReference>
<feature type="transmembrane region" description="Helical" evidence="1">
    <location>
        <begin position="138"/>
        <end position="156"/>
    </location>
</feature>
<dbReference type="AlphaFoldDB" id="A0A5D3K0W6"/>
<feature type="transmembrane region" description="Helical" evidence="1">
    <location>
        <begin position="250"/>
        <end position="272"/>
    </location>
</feature>
<dbReference type="OrthoDB" id="86125at2"/>
<feature type="transmembrane region" description="Helical" evidence="1">
    <location>
        <begin position="370"/>
        <end position="398"/>
    </location>
</feature>
<keyword evidence="1" id="KW-0472">Membrane</keyword>
<feature type="transmembrane region" description="Helical" evidence="1">
    <location>
        <begin position="176"/>
        <end position="197"/>
    </location>
</feature>
<feature type="transmembrane region" description="Helical" evidence="1">
    <location>
        <begin position="46"/>
        <end position="67"/>
    </location>
</feature>
<evidence type="ECO:0000256" key="1">
    <source>
        <dbReference type="SAM" id="Phobius"/>
    </source>
</evidence>
<dbReference type="PANTHER" id="PTHR30354">
    <property type="entry name" value="GNT FAMILY GLUCONATE TRANSPORTER"/>
    <property type="match status" value="1"/>
</dbReference>
<evidence type="ECO:0000313" key="2">
    <source>
        <dbReference type="EMBL" id="TYL86703.1"/>
    </source>
</evidence>
<proteinExistence type="predicted"/>
<comment type="caution">
    <text evidence="2">The sequence shown here is derived from an EMBL/GenBank/DDBJ whole genome shotgun (WGS) entry which is preliminary data.</text>
</comment>
<keyword evidence="1" id="KW-0812">Transmembrane</keyword>
<dbReference type="Pfam" id="PF02447">
    <property type="entry name" value="GntP_permease"/>
    <property type="match status" value="1"/>
</dbReference>
<dbReference type="PANTHER" id="PTHR30354:SF7">
    <property type="entry name" value="BLL7963 PROTEIN"/>
    <property type="match status" value="1"/>
</dbReference>
<evidence type="ECO:0000313" key="3">
    <source>
        <dbReference type="Proteomes" id="UP000324758"/>
    </source>
</evidence>
<feature type="transmembrane region" description="Helical" evidence="1">
    <location>
        <begin position="335"/>
        <end position="358"/>
    </location>
</feature>
<organism evidence="2 3">
    <name type="scientific">Bradyrhizobium rifense</name>
    <dbReference type="NCBI Taxonomy" id="515499"/>
    <lineage>
        <taxon>Bacteria</taxon>
        <taxon>Pseudomonadati</taxon>
        <taxon>Pseudomonadota</taxon>
        <taxon>Alphaproteobacteria</taxon>
        <taxon>Hyphomicrobiales</taxon>
        <taxon>Nitrobacteraceae</taxon>
        <taxon>Bradyrhizobium</taxon>
    </lineage>
</organism>
<dbReference type="InterPro" id="IPR003474">
    <property type="entry name" value="Glcn_transporter"/>
</dbReference>
<feature type="transmembrane region" description="Helical" evidence="1">
    <location>
        <begin position="454"/>
        <end position="476"/>
    </location>
</feature>
<dbReference type="Proteomes" id="UP000324758">
    <property type="component" value="Unassembled WGS sequence"/>
</dbReference>
<keyword evidence="1" id="KW-1133">Transmembrane helix</keyword>
<keyword evidence="3" id="KW-1185">Reference proteome</keyword>
<gene>
    <name evidence="2" type="ORF">FXB40_41445</name>
</gene>
<sequence>MGLLGISAALGLLIMLAFRGFTLLLAAPAAAMLAAAFSGEPLLAKWTLTFMQGTAGFIGNFFPLFLLGGVFGKLMDDSGAALSIARAIIGWLGERRAIMAVVLACAVLTYGGVSLFVVAFAVFPVANALFQQAKVPHRLIPPAIALGAFTFTMTALPGTPAIQNAIPMAYFGTTLFAAPGLGIMASVIIVGFGLWWLRVMERRALNAEGYHAEAHITPDKNFVRERAANADNFDHGELTRGHRSELLPPVALAATPIIIVLAVNLVMSMVVLPRIDTGFLAEPRFGETSLSAVSGVWSVVTALAFASLTLVLILRKFLLELRASLDAGANASALPALNTASLVGFGAVVAALPAFTVIRDGFLAVPGGPLVSIAVAANVMGGITGSASGGLIITLNSLGETYAHLAAATGIAPELMHRVAAISSGALAMLPHNGAVVTLLAICGATQRGSYREIMVVGLVGPLIALTAVIALGKLFGAF</sequence>
<dbReference type="GO" id="GO:0005886">
    <property type="term" value="C:plasma membrane"/>
    <property type="evidence" value="ECO:0007669"/>
    <property type="project" value="TreeGrafter"/>
</dbReference>
<reference evidence="2 3" key="1">
    <citation type="submission" date="2019-08" db="EMBL/GenBank/DDBJ databases">
        <title>Bradyrhizobium hipponensis sp. nov., a rhizobium isolated from a Lupinus angustifolius root nodule in Tunisia.</title>
        <authorList>
            <person name="Off K."/>
            <person name="Rejili M."/>
            <person name="Mars M."/>
            <person name="Brachmann A."/>
            <person name="Marin M."/>
        </authorList>
    </citation>
    <scope>NUCLEOTIDE SEQUENCE [LARGE SCALE GENOMIC DNA]</scope>
    <source>
        <strain evidence="2 3">CTAW71</strain>
    </source>
</reference>
<feature type="transmembrane region" description="Helical" evidence="1">
    <location>
        <begin position="98"/>
        <end position="126"/>
    </location>
</feature>
<dbReference type="GO" id="GO:0015128">
    <property type="term" value="F:gluconate transmembrane transporter activity"/>
    <property type="evidence" value="ECO:0007669"/>
    <property type="project" value="InterPro"/>
</dbReference>
<protein>
    <submittedName>
        <fullName evidence="2">GntP family permease</fullName>
    </submittedName>
</protein>
<feature type="transmembrane region" description="Helical" evidence="1">
    <location>
        <begin position="292"/>
        <end position="314"/>
    </location>
</feature>
<accession>A0A5D3K0W6</accession>
<dbReference type="RefSeq" id="WP_148778073.1">
    <property type="nucleotide sequence ID" value="NZ_VSSS01000078.1"/>
</dbReference>
<name>A0A5D3K0W6_9BRAD</name>